<comment type="caution">
    <text evidence="3">The sequence shown here is derived from an EMBL/GenBank/DDBJ whole genome shotgun (WGS) entry which is preliminary data.</text>
</comment>
<name>A0A8S1A1R8_ARCPL</name>
<evidence type="ECO:0000313" key="4">
    <source>
        <dbReference type="Proteomes" id="UP000494106"/>
    </source>
</evidence>
<dbReference type="OrthoDB" id="7490318at2759"/>
<evidence type="ECO:0000313" key="3">
    <source>
        <dbReference type="EMBL" id="CAB3238317.1"/>
    </source>
</evidence>
<dbReference type="EMBL" id="CADEBC010000479">
    <property type="protein sequence ID" value="CAB3233639.1"/>
    <property type="molecule type" value="Genomic_DNA"/>
</dbReference>
<keyword evidence="4" id="KW-1185">Reference proteome</keyword>
<protein>
    <submittedName>
        <fullName evidence="3">Uncharacterized protein</fullName>
    </submittedName>
</protein>
<dbReference type="EMBL" id="CADEBD010000306">
    <property type="protein sequence ID" value="CAB3238317.1"/>
    <property type="molecule type" value="Genomic_DNA"/>
</dbReference>
<evidence type="ECO:0000313" key="2">
    <source>
        <dbReference type="EMBL" id="CAB3233639.1"/>
    </source>
</evidence>
<organism evidence="3 5">
    <name type="scientific">Arctia plantaginis</name>
    <name type="common">Wood tiger moth</name>
    <name type="synonym">Phalaena plantaginis</name>
    <dbReference type="NCBI Taxonomy" id="874455"/>
    <lineage>
        <taxon>Eukaryota</taxon>
        <taxon>Metazoa</taxon>
        <taxon>Ecdysozoa</taxon>
        <taxon>Arthropoda</taxon>
        <taxon>Hexapoda</taxon>
        <taxon>Insecta</taxon>
        <taxon>Pterygota</taxon>
        <taxon>Neoptera</taxon>
        <taxon>Endopterygota</taxon>
        <taxon>Lepidoptera</taxon>
        <taxon>Glossata</taxon>
        <taxon>Ditrysia</taxon>
        <taxon>Noctuoidea</taxon>
        <taxon>Erebidae</taxon>
        <taxon>Arctiinae</taxon>
        <taxon>Arctia</taxon>
    </lineage>
</organism>
<feature type="region of interest" description="Disordered" evidence="1">
    <location>
        <begin position="96"/>
        <end position="117"/>
    </location>
</feature>
<feature type="region of interest" description="Disordered" evidence="1">
    <location>
        <begin position="1"/>
        <end position="50"/>
    </location>
</feature>
<accession>A0A8S1A1R8</accession>
<feature type="compositionally biased region" description="Basic residues" evidence="1">
    <location>
        <begin position="13"/>
        <end position="28"/>
    </location>
</feature>
<sequence length="117" mass="12747">MEQSTNNAEGRGLARRGRMRSRGARGVRTRGGQRGGGRLPGRPSVSEPVFSGMLENLPEGQALERPIRPKRMRVLPATVTINPCSETLWSSLEMITPSTSRGQNPVPMPAAPLSQHY</sequence>
<evidence type="ECO:0000256" key="1">
    <source>
        <dbReference type="SAM" id="MobiDB-lite"/>
    </source>
</evidence>
<dbReference type="Proteomes" id="UP000494106">
    <property type="component" value="Unassembled WGS sequence"/>
</dbReference>
<reference evidence="4 5" key="1">
    <citation type="submission" date="2020-04" db="EMBL/GenBank/DDBJ databases">
        <authorList>
            <person name="Wallbank WR R."/>
            <person name="Pardo Diaz C."/>
            <person name="Kozak K."/>
            <person name="Martin S."/>
            <person name="Jiggins C."/>
            <person name="Moest M."/>
            <person name="Warren A I."/>
            <person name="Byers J.R.P. K."/>
            <person name="Montejo-Kovacevich G."/>
            <person name="Yen C E."/>
        </authorList>
    </citation>
    <scope>NUCLEOTIDE SEQUENCE [LARGE SCALE GENOMIC DNA]</scope>
</reference>
<proteinExistence type="predicted"/>
<gene>
    <name evidence="2" type="ORF">APLA_LOCUS5357</name>
    <name evidence="3" type="ORF">APLA_LOCUS8127</name>
</gene>
<evidence type="ECO:0000313" key="5">
    <source>
        <dbReference type="Proteomes" id="UP000494256"/>
    </source>
</evidence>
<dbReference type="Proteomes" id="UP000494256">
    <property type="component" value="Unassembled WGS sequence"/>
</dbReference>
<dbReference type="AlphaFoldDB" id="A0A8S1A1R8"/>